<dbReference type="GO" id="GO:0004372">
    <property type="term" value="F:glycine hydroxymethyltransferase activity"/>
    <property type="evidence" value="ECO:0007669"/>
    <property type="project" value="UniProtKB-EC"/>
</dbReference>
<comment type="cofactor">
    <cofactor evidence="1 10">
        <name>pyridoxal 5'-phosphate</name>
        <dbReference type="ChEBI" id="CHEBI:597326"/>
    </cofactor>
</comment>
<evidence type="ECO:0000256" key="7">
    <source>
        <dbReference type="ARBA" id="ARBA00022563"/>
    </source>
</evidence>
<dbReference type="InterPro" id="IPR015424">
    <property type="entry name" value="PyrdxlP-dep_Trfase"/>
</dbReference>
<evidence type="ECO:0000259" key="12">
    <source>
        <dbReference type="Pfam" id="PF00464"/>
    </source>
</evidence>
<evidence type="ECO:0000256" key="3">
    <source>
        <dbReference type="ARBA" id="ARBA00004777"/>
    </source>
</evidence>
<keyword evidence="8 10" id="KW-0808">Transferase</keyword>
<gene>
    <name evidence="13" type="ORF">niasHT_013594</name>
</gene>
<evidence type="ECO:0000256" key="1">
    <source>
        <dbReference type="ARBA" id="ARBA00001933"/>
    </source>
</evidence>
<dbReference type="InterPro" id="IPR015421">
    <property type="entry name" value="PyrdxlP-dep_Trfase_major"/>
</dbReference>
<dbReference type="NCBIfam" id="NF000586">
    <property type="entry name" value="PRK00011.1"/>
    <property type="match status" value="1"/>
</dbReference>
<feature type="domain" description="Serine hydroxymethyltransferase-like" evidence="12">
    <location>
        <begin position="419"/>
        <end position="495"/>
    </location>
</feature>
<evidence type="ECO:0000256" key="9">
    <source>
        <dbReference type="ARBA" id="ARBA00022898"/>
    </source>
</evidence>
<dbReference type="InterPro" id="IPR049943">
    <property type="entry name" value="Ser_HO-MeTrfase-like"/>
</dbReference>
<reference evidence="13 14" key="1">
    <citation type="submission" date="2024-10" db="EMBL/GenBank/DDBJ databases">
        <authorList>
            <person name="Kim D."/>
        </authorList>
    </citation>
    <scope>NUCLEOTIDE SEQUENCE [LARGE SCALE GENOMIC DNA]</scope>
    <source>
        <strain evidence="13">BH-2024</strain>
    </source>
</reference>
<evidence type="ECO:0000256" key="10">
    <source>
        <dbReference type="RuleBase" id="RU000585"/>
    </source>
</evidence>
<evidence type="ECO:0000256" key="4">
    <source>
        <dbReference type="ARBA" id="ARBA00006376"/>
    </source>
</evidence>
<dbReference type="SUPFAM" id="SSF53383">
    <property type="entry name" value="PLP-dependent transferases"/>
    <property type="match status" value="1"/>
</dbReference>
<dbReference type="Gene3D" id="3.40.640.10">
    <property type="entry name" value="Type I PLP-dependent aspartate aminotransferase-like (Major domain)"/>
    <property type="match status" value="1"/>
</dbReference>
<dbReference type="PANTHER" id="PTHR11680">
    <property type="entry name" value="SERINE HYDROXYMETHYLTRANSFERASE"/>
    <property type="match status" value="1"/>
</dbReference>
<keyword evidence="7 10" id="KW-0554">One-carbon metabolism</keyword>
<dbReference type="CDD" id="cd00378">
    <property type="entry name" value="SHMT"/>
    <property type="match status" value="1"/>
</dbReference>
<dbReference type="EC" id="2.1.2.1" evidence="5 10"/>
<keyword evidence="9 10" id="KW-0663">Pyridoxal phosphate</keyword>
<dbReference type="FunFam" id="3.40.640.10:FF:000097">
    <property type="entry name" value="Serine hydroxymethyltransferase"/>
    <property type="match status" value="1"/>
</dbReference>
<dbReference type="AlphaFoldDB" id="A0ABD2LGJ1"/>
<dbReference type="HAMAP" id="MF_00051">
    <property type="entry name" value="SHMT"/>
    <property type="match status" value="1"/>
</dbReference>
<evidence type="ECO:0000256" key="5">
    <source>
        <dbReference type="ARBA" id="ARBA00012256"/>
    </source>
</evidence>
<evidence type="ECO:0000256" key="6">
    <source>
        <dbReference type="ARBA" id="ARBA00016846"/>
    </source>
</evidence>
<comment type="pathway">
    <text evidence="3 10">One-carbon metabolism; tetrahydrofolate interconversion.</text>
</comment>
<dbReference type="Gene3D" id="3.90.1150.10">
    <property type="entry name" value="Aspartate Aminotransferase, domain 1"/>
    <property type="match status" value="2"/>
</dbReference>
<comment type="function">
    <text evidence="2 10">Interconversion of serine and glycine.</text>
</comment>
<comment type="catalytic activity">
    <reaction evidence="10">
        <text>(6R)-5,10-methylene-5,6,7,8-tetrahydrofolate + glycine + H2O = (6S)-5,6,7,8-tetrahydrofolate + L-serine</text>
        <dbReference type="Rhea" id="RHEA:15481"/>
        <dbReference type="ChEBI" id="CHEBI:15377"/>
        <dbReference type="ChEBI" id="CHEBI:15636"/>
        <dbReference type="ChEBI" id="CHEBI:33384"/>
        <dbReference type="ChEBI" id="CHEBI:57305"/>
        <dbReference type="ChEBI" id="CHEBI:57453"/>
        <dbReference type="EC" id="2.1.2.1"/>
    </reaction>
</comment>
<name>A0ABD2LGJ1_9BILA</name>
<dbReference type="Proteomes" id="UP001620626">
    <property type="component" value="Unassembled WGS sequence"/>
</dbReference>
<dbReference type="GO" id="GO:0006730">
    <property type="term" value="P:one-carbon metabolic process"/>
    <property type="evidence" value="ECO:0007669"/>
    <property type="project" value="UniProtKB-KW"/>
</dbReference>
<evidence type="ECO:0000313" key="13">
    <source>
        <dbReference type="EMBL" id="KAL3113484.1"/>
    </source>
</evidence>
<dbReference type="EMBL" id="JBICBT010000446">
    <property type="protein sequence ID" value="KAL3113484.1"/>
    <property type="molecule type" value="Genomic_DNA"/>
</dbReference>
<dbReference type="InterPro" id="IPR019798">
    <property type="entry name" value="Ser_HO-MeTrfase_PLP_BS"/>
</dbReference>
<sequence>MAAPKWPAPKKLAPKKPRAKIPAPKWPRQNGRAKLIESKVMANFGSSSECNAAGRNGNVGMTLLKAPVSSVDPEIFDLLRKEKARQRSGIHLIASENFTSRAVGDVLGSSLSNKYSEGYPGTRYYAGNEYIDQVELLCQKRALQLFGLDSDQWAVNVQAHSGSPANLAVYTAVVEPHGRIMGLHLSDGGHLTHGFFSPAKKVSATSLFFESLPYRVDPKSGLIDYDQLEQNAMLFRPKIIIAGISCYSRWLDYARFRAIADKCGAFLMADMAHIAGMVAGRVCPSPFEHADIVTTTTHKTLRGPRGALIFYRKGVRSINEKGEKIMYDFEAKINAAVFPGLQGGPHNHSIAAIAVALKQCSSAEFEQYASQIVRNAKALAKALNSKGYHLVTGWLVIGKGEFTQQKGDKYCCSFIRLFIVLGGTDNHLCLLDLRPNALDAARVETVLDMANIVTNKNTCPGDKSALRPGGIRLGTPAMTSRGLVESDFERIAEFIHRAIEIYRKYEKLIGKTAKEFKKFTQEDEKFKAEIGQLATEVTEFANKFEMPGKEEF</sequence>
<proteinExistence type="inferred from homology"/>
<feature type="region of interest" description="Disordered" evidence="11">
    <location>
        <begin position="1"/>
        <end position="26"/>
    </location>
</feature>
<dbReference type="InterPro" id="IPR015422">
    <property type="entry name" value="PyrdxlP-dep_Trfase_small"/>
</dbReference>
<evidence type="ECO:0000313" key="14">
    <source>
        <dbReference type="Proteomes" id="UP001620626"/>
    </source>
</evidence>
<comment type="similarity">
    <text evidence="4 10">Belongs to the SHMT family.</text>
</comment>
<dbReference type="PROSITE" id="PS00096">
    <property type="entry name" value="SHMT"/>
    <property type="match status" value="1"/>
</dbReference>
<evidence type="ECO:0000256" key="11">
    <source>
        <dbReference type="SAM" id="MobiDB-lite"/>
    </source>
</evidence>
<protein>
    <recommendedName>
        <fullName evidence="6 10">Serine hydroxymethyltransferase</fullName>
        <ecNumber evidence="5 10">2.1.2.1</ecNumber>
    </recommendedName>
</protein>
<comment type="caution">
    <text evidence="13">The sequence shown here is derived from an EMBL/GenBank/DDBJ whole genome shotgun (WGS) entry which is preliminary data.</text>
</comment>
<dbReference type="Pfam" id="PF00464">
    <property type="entry name" value="SHMT"/>
    <property type="match status" value="2"/>
</dbReference>
<organism evidence="13 14">
    <name type="scientific">Heterodera trifolii</name>
    <dbReference type="NCBI Taxonomy" id="157864"/>
    <lineage>
        <taxon>Eukaryota</taxon>
        <taxon>Metazoa</taxon>
        <taxon>Ecdysozoa</taxon>
        <taxon>Nematoda</taxon>
        <taxon>Chromadorea</taxon>
        <taxon>Rhabditida</taxon>
        <taxon>Tylenchina</taxon>
        <taxon>Tylenchomorpha</taxon>
        <taxon>Tylenchoidea</taxon>
        <taxon>Heteroderidae</taxon>
        <taxon>Heteroderinae</taxon>
        <taxon>Heterodera</taxon>
    </lineage>
</organism>
<dbReference type="PANTHER" id="PTHR11680:SF59">
    <property type="entry name" value="SERINE HYDROXYMETHYLTRANSFERASE, CYTOSOLIC"/>
    <property type="match status" value="1"/>
</dbReference>
<feature type="domain" description="Serine hydroxymethyltransferase-like" evidence="12">
    <location>
        <begin position="69"/>
        <end position="393"/>
    </location>
</feature>
<feature type="compositionally biased region" description="Low complexity" evidence="11">
    <location>
        <begin position="1"/>
        <end position="11"/>
    </location>
</feature>
<accession>A0ABD2LGJ1</accession>
<dbReference type="InterPro" id="IPR001085">
    <property type="entry name" value="Ser_HO-MeTrfase"/>
</dbReference>
<evidence type="ECO:0000256" key="8">
    <source>
        <dbReference type="ARBA" id="ARBA00022679"/>
    </source>
</evidence>
<evidence type="ECO:0000256" key="2">
    <source>
        <dbReference type="ARBA" id="ARBA00002224"/>
    </source>
</evidence>
<dbReference type="InterPro" id="IPR039429">
    <property type="entry name" value="SHMT-like_dom"/>
</dbReference>
<keyword evidence="14" id="KW-1185">Reference proteome</keyword>